<comment type="cofactor">
    <cofactor evidence="1 6">
        <name>FAD</name>
        <dbReference type="ChEBI" id="CHEBI:57692"/>
    </cofactor>
</comment>
<evidence type="ECO:0000313" key="9">
    <source>
        <dbReference type="EMBL" id="EAZ92110.1"/>
    </source>
</evidence>
<evidence type="ECO:0000313" key="10">
    <source>
        <dbReference type="Proteomes" id="UP000003781"/>
    </source>
</evidence>
<dbReference type="Pfam" id="PF01266">
    <property type="entry name" value="DAO"/>
    <property type="match status" value="1"/>
</dbReference>
<dbReference type="AlphaFoldDB" id="A3IND3"/>
<sequence length="570" mass="63688">MRDFQSIQQTTYDLIVIGGGVNGAGVARDAALRGLKTILIEKGDFAGGTSSWSTRLIHGGLRYLEYFEVPLVRESLREREILLHTAPHLVRPLLLTIPIYKNRSRPYWKIWAGMFLYDILSADKTVPSHRMLSEAKFKQLFPSMDPDGLVGGAQYYDGQVTYAERLCLENIIAADEAGATVLNYVKATQLHREGDKITHLTCKDVLTGEEFTVKGKDKCMVINTSGPWVDNVCELGVKDGNNAPIGKTKKIGGTKGSHIVVEPFAGAPDTSLYVEAKSDGRPFFIVPWLGMYLIGTTDYRFDGTPDQLKADNDEIDYLLQETNNIIPNARLSRDDVKFTYSGVRPLPNAEGKKAGSITRRHILFDHSKEGVKNLISLIGGKLTTYRQVGEEMVDKVYKKLGKSAPPCPTEDQLLPGAILPNDSLIQQTVLNYEDKVPRQSISHLFKVYGARAVNVLGLVDSEPKLGELITPELPDIKAQVVYAVRHEYAHTLVDIARRRTAIAMEAHYGLEVLSTLIDTLKTYCGWDDYKCATAKENYLSYMKHNCIPDFDEVNSEVEPRNWDKEEVPLF</sequence>
<feature type="domain" description="Alpha-glycerophosphate oxidase C-terminal" evidence="8">
    <location>
        <begin position="407"/>
        <end position="529"/>
    </location>
</feature>
<dbReference type="GO" id="GO:0009331">
    <property type="term" value="C:glycerol-3-phosphate dehydrogenase (FAD) complex"/>
    <property type="evidence" value="ECO:0007669"/>
    <property type="project" value="UniProtKB-UniRule"/>
</dbReference>
<dbReference type="RefSeq" id="WP_008274901.1">
    <property type="nucleotide sequence ID" value="NZ_AAXW01000009.1"/>
</dbReference>
<dbReference type="InterPro" id="IPR000447">
    <property type="entry name" value="G3P_DH_FAD-dep"/>
</dbReference>
<name>A3IND3_9CHRO</name>
<evidence type="ECO:0000256" key="6">
    <source>
        <dbReference type="RuleBase" id="RU361217"/>
    </source>
</evidence>
<dbReference type="Proteomes" id="UP000003781">
    <property type="component" value="Unassembled WGS sequence"/>
</dbReference>
<evidence type="ECO:0000256" key="1">
    <source>
        <dbReference type="ARBA" id="ARBA00001974"/>
    </source>
</evidence>
<dbReference type="PROSITE" id="PS00977">
    <property type="entry name" value="FAD_G3PDH_1"/>
    <property type="match status" value="1"/>
</dbReference>
<keyword evidence="4" id="KW-0274">FAD</keyword>
<dbReference type="EC" id="1.1.5.3" evidence="6"/>
<evidence type="ECO:0000259" key="7">
    <source>
        <dbReference type="Pfam" id="PF01266"/>
    </source>
</evidence>
<dbReference type="InterPro" id="IPR031656">
    <property type="entry name" value="DAO_C"/>
</dbReference>
<keyword evidence="5 6" id="KW-0560">Oxidoreductase</keyword>
<evidence type="ECO:0000256" key="2">
    <source>
        <dbReference type="ARBA" id="ARBA00007330"/>
    </source>
</evidence>
<dbReference type="PANTHER" id="PTHR11985:SF15">
    <property type="entry name" value="GLYCEROL-3-PHOSPHATE DEHYDROGENASE, MITOCHONDRIAL"/>
    <property type="match status" value="1"/>
</dbReference>
<dbReference type="Gene3D" id="3.30.9.10">
    <property type="entry name" value="D-Amino Acid Oxidase, subunit A, domain 2"/>
    <property type="match status" value="1"/>
</dbReference>
<dbReference type="NCBIfam" id="NF009906">
    <property type="entry name" value="PRK13369.1"/>
    <property type="match status" value="1"/>
</dbReference>
<comment type="caution">
    <text evidence="9">The sequence shown here is derived from an EMBL/GenBank/DDBJ whole genome shotgun (WGS) entry which is preliminary data.</text>
</comment>
<dbReference type="NCBIfam" id="NF008899">
    <property type="entry name" value="PRK12266.1"/>
    <property type="match status" value="1"/>
</dbReference>
<dbReference type="InterPro" id="IPR006076">
    <property type="entry name" value="FAD-dep_OxRdtase"/>
</dbReference>
<dbReference type="GO" id="GO:0004368">
    <property type="term" value="F:glycerol-3-phosphate dehydrogenase (quinone) activity"/>
    <property type="evidence" value="ECO:0007669"/>
    <property type="project" value="UniProtKB-EC"/>
</dbReference>
<dbReference type="InterPro" id="IPR036188">
    <property type="entry name" value="FAD/NAD-bd_sf"/>
</dbReference>
<dbReference type="PRINTS" id="PR01001">
    <property type="entry name" value="FADG3PDH"/>
</dbReference>
<dbReference type="SUPFAM" id="SSF54373">
    <property type="entry name" value="FAD-linked reductases, C-terminal domain"/>
    <property type="match status" value="1"/>
</dbReference>
<dbReference type="Gene3D" id="1.10.8.870">
    <property type="entry name" value="Alpha-glycerophosphate oxidase, cap domain"/>
    <property type="match status" value="1"/>
</dbReference>
<protein>
    <recommendedName>
        <fullName evidence="6">Glycerol-3-phosphate dehydrogenase</fullName>
        <ecNumber evidence="6">1.1.5.3</ecNumber>
    </recommendedName>
</protein>
<comment type="catalytic activity">
    <reaction evidence="6">
        <text>a quinone + sn-glycerol 3-phosphate = dihydroxyacetone phosphate + a quinol</text>
        <dbReference type="Rhea" id="RHEA:18977"/>
        <dbReference type="ChEBI" id="CHEBI:24646"/>
        <dbReference type="ChEBI" id="CHEBI:57597"/>
        <dbReference type="ChEBI" id="CHEBI:57642"/>
        <dbReference type="ChEBI" id="CHEBI:132124"/>
        <dbReference type="EC" id="1.1.5.3"/>
    </reaction>
</comment>
<evidence type="ECO:0000256" key="5">
    <source>
        <dbReference type="ARBA" id="ARBA00023002"/>
    </source>
</evidence>
<dbReference type="Pfam" id="PF16901">
    <property type="entry name" value="DAO_C"/>
    <property type="match status" value="1"/>
</dbReference>
<feature type="domain" description="FAD dependent oxidoreductase" evidence="7">
    <location>
        <begin position="13"/>
        <end position="372"/>
    </location>
</feature>
<dbReference type="Gene3D" id="3.50.50.60">
    <property type="entry name" value="FAD/NAD(P)-binding domain"/>
    <property type="match status" value="1"/>
</dbReference>
<accession>A3IND3</accession>
<evidence type="ECO:0000259" key="8">
    <source>
        <dbReference type="Pfam" id="PF16901"/>
    </source>
</evidence>
<dbReference type="OrthoDB" id="9766796at2"/>
<evidence type="ECO:0000256" key="4">
    <source>
        <dbReference type="ARBA" id="ARBA00022827"/>
    </source>
</evidence>
<gene>
    <name evidence="9" type="ORF">CY0110_00590</name>
</gene>
<organism evidence="9 10">
    <name type="scientific">Crocosphaera chwakensis CCY0110</name>
    <dbReference type="NCBI Taxonomy" id="391612"/>
    <lineage>
        <taxon>Bacteria</taxon>
        <taxon>Bacillati</taxon>
        <taxon>Cyanobacteriota</taxon>
        <taxon>Cyanophyceae</taxon>
        <taxon>Oscillatoriophycideae</taxon>
        <taxon>Chroococcales</taxon>
        <taxon>Aphanothecaceae</taxon>
        <taxon>Crocosphaera</taxon>
        <taxon>Crocosphaera chwakensis</taxon>
    </lineage>
</organism>
<keyword evidence="10" id="KW-1185">Reference proteome</keyword>
<evidence type="ECO:0000256" key="3">
    <source>
        <dbReference type="ARBA" id="ARBA00022630"/>
    </source>
</evidence>
<keyword evidence="3 6" id="KW-0285">Flavoprotein</keyword>
<dbReference type="SUPFAM" id="SSF51905">
    <property type="entry name" value="FAD/NAD(P)-binding domain"/>
    <property type="match status" value="1"/>
</dbReference>
<reference evidence="9 10" key="1">
    <citation type="submission" date="2007-03" db="EMBL/GenBank/DDBJ databases">
        <authorList>
            <person name="Stal L."/>
            <person name="Ferriera S."/>
            <person name="Johnson J."/>
            <person name="Kravitz S."/>
            <person name="Beeson K."/>
            <person name="Sutton G."/>
            <person name="Rogers Y.-H."/>
            <person name="Friedman R."/>
            <person name="Frazier M."/>
            <person name="Venter J.C."/>
        </authorList>
    </citation>
    <scope>NUCLEOTIDE SEQUENCE [LARGE SCALE GENOMIC DNA]</scope>
    <source>
        <strain evidence="9 10">CCY0110</strain>
    </source>
</reference>
<dbReference type="eggNOG" id="COG0578">
    <property type="taxonomic scope" value="Bacteria"/>
</dbReference>
<proteinExistence type="inferred from homology"/>
<dbReference type="EMBL" id="AAXW01000009">
    <property type="protein sequence ID" value="EAZ92110.1"/>
    <property type="molecule type" value="Genomic_DNA"/>
</dbReference>
<dbReference type="GO" id="GO:0046168">
    <property type="term" value="P:glycerol-3-phosphate catabolic process"/>
    <property type="evidence" value="ECO:0007669"/>
    <property type="project" value="TreeGrafter"/>
</dbReference>
<comment type="similarity">
    <text evidence="2 6">Belongs to the FAD-dependent glycerol-3-phosphate dehydrogenase family.</text>
</comment>
<dbReference type="InterPro" id="IPR038299">
    <property type="entry name" value="DAO_C_sf"/>
</dbReference>
<dbReference type="PANTHER" id="PTHR11985">
    <property type="entry name" value="GLYCEROL-3-PHOSPHATE DEHYDROGENASE"/>
    <property type="match status" value="1"/>
</dbReference>